<dbReference type="Pfam" id="PF13386">
    <property type="entry name" value="DsbD_2"/>
    <property type="match status" value="1"/>
</dbReference>
<organism evidence="3 4">
    <name type="scientific">Alkalimarinus sediminis</name>
    <dbReference type="NCBI Taxonomy" id="1632866"/>
    <lineage>
        <taxon>Bacteria</taxon>
        <taxon>Pseudomonadati</taxon>
        <taxon>Pseudomonadota</taxon>
        <taxon>Gammaproteobacteria</taxon>
        <taxon>Alteromonadales</taxon>
        <taxon>Alteromonadaceae</taxon>
        <taxon>Alkalimarinus</taxon>
    </lineage>
</organism>
<proteinExistence type="predicted"/>
<feature type="transmembrane region" description="Helical" evidence="1">
    <location>
        <begin position="161"/>
        <end position="184"/>
    </location>
</feature>
<dbReference type="PANTHER" id="PTHR33876">
    <property type="entry name" value="UNNAMED PRODUCT"/>
    <property type="match status" value="1"/>
</dbReference>
<keyword evidence="1" id="KW-1133">Transmembrane helix</keyword>
<dbReference type="EMBL" id="CP101527">
    <property type="protein sequence ID" value="UZW74985.1"/>
    <property type="molecule type" value="Genomic_DNA"/>
</dbReference>
<name>A0A9E8HHX4_9ALTE</name>
<dbReference type="RefSeq" id="WP_251812353.1">
    <property type="nucleotide sequence ID" value="NZ_CP101527.1"/>
</dbReference>
<reference evidence="3" key="1">
    <citation type="submission" date="2022-07" db="EMBL/GenBank/DDBJ databases">
        <title>Alkalimarinus sp. nov., isolated from gut of a Alitta virens.</title>
        <authorList>
            <person name="Yang A.I."/>
            <person name="Shin N.-R."/>
        </authorList>
    </citation>
    <scope>NUCLEOTIDE SEQUENCE</scope>
    <source>
        <strain evidence="3">FA028</strain>
    </source>
</reference>
<evidence type="ECO:0000259" key="2">
    <source>
        <dbReference type="Pfam" id="PF13386"/>
    </source>
</evidence>
<dbReference type="Proteomes" id="UP001164472">
    <property type="component" value="Chromosome"/>
</dbReference>
<evidence type="ECO:0000313" key="4">
    <source>
        <dbReference type="Proteomes" id="UP001164472"/>
    </source>
</evidence>
<gene>
    <name evidence="3" type="ORF">NNL22_18490</name>
</gene>
<feature type="domain" description="Urease accessory protein UreH-like transmembrane" evidence="2">
    <location>
        <begin position="31"/>
        <end position="205"/>
    </location>
</feature>
<evidence type="ECO:0000313" key="3">
    <source>
        <dbReference type="EMBL" id="UZW74985.1"/>
    </source>
</evidence>
<keyword evidence="1" id="KW-0472">Membrane</keyword>
<sequence>MIDLSIIALLSTGLGLGLLHAFDADHIMAVSTLSSKRPSMKQSMKFCVQWALGHGGVLVALGLLIFALGVQVPESLSLWAERAVGFMLIGLGAWLLYSLWNQSVRIHVHQHGDVTHAHLTKDKDNKHNHTPILVGITHGLAGSAPVLALIPAVSQGRVDVAIGYIVLFSLGVMLSMFLFGASLGGAQKWLQSKSNLLFNLSRGSVACLSMVLGGMWIAESFAPVA</sequence>
<keyword evidence="4" id="KW-1185">Reference proteome</keyword>
<keyword evidence="1" id="KW-0812">Transmembrane</keyword>
<dbReference type="InterPro" id="IPR052776">
    <property type="entry name" value="Chloro_ReproSupport/MetalTrans"/>
</dbReference>
<dbReference type="InterPro" id="IPR039447">
    <property type="entry name" value="UreH-like_TM_dom"/>
</dbReference>
<protein>
    <submittedName>
        <fullName evidence="3">Sulfite exporter TauE/SafE family protein</fullName>
    </submittedName>
</protein>
<feature type="transmembrane region" description="Helical" evidence="1">
    <location>
        <begin position="48"/>
        <end position="70"/>
    </location>
</feature>
<dbReference type="KEGG" id="asem:NNL22_18490"/>
<accession>A0A9E8HHX4</accession>
<feature type="transmembrane region" description="Helical" evidence="1">
    <location>
        <begin position="82"/>
        <end position="100"/>
    </location>
</feature>
<dbReference type="AlphaFoldDB" id="A0A9E8HHX4"/>
<evidence type="ECO:0000256" key="1">
    <source>
        <dbReference type="SAM" id="Phobius"/>
    </source>
</evidence>
<feature type="transmembrane region" description="Helical" evidence="1">
    <location>
        <begin position="196"/>
        <end position="218"/>
    </location>
</feature>
<dbReference type="PANTHER" id="PTHR33876:SF4">
    <property type="entry name" value="CHLOROPLAST PROTEIN FOR GROWTH AND FERTILITY 2"/>
    <property type="match status" value="1"/>
</dbReference>